<feature type="region of interest" description="Disordered" evidence="1">
    <location>
        <begin position="180"/>
        <end position="215"/>
    </location>
</feature>
<feature type="compositionally biased region" description="Basic and acidic residues" evidence="1">
    <location>
        <begin position="234"/>
        <end position="243"/>
    </location>
</feature>
<gene>
    <name evidence="2" type="ORF">CT0861_12007</name>
</gene>
<dbReference type="STRING" id="708197.A0A161VJL1"/>
<organism evidence="2 3">
    <name type="scientific">Colletotrichum tofieldiae</name>
    <dbReference type="NCBI Taxonomy" id="708197"/>
    <lineage>
        <taxon>Eukaryota</taxon>
        <taxon>Fungi</taxon>
        <taxon>Dikarya</taxon>
        <taxon>Ascomycota</taxon>
        <taxon>Pezizomycotina</taxon>
        <taxon>Sordariomycetes</taxon>
        <taxon>Hypocreomycetidae</taxon>
        <taxon>Glomerellales</taxon>
        <taxon>Glomerellaceae</taxon>
        <taxon>Colletotrichum</taxon>
        <taxon>Colletotrichum spaethianum species complex</taxon>
    </lineage>
</organism>
<feature type="compositionally biased region" description="Low complexity" evidence="1">
    <location>
        <begin position="351"/>
        <end position="363"/>
    </location>
</feature>
<dbReference type="EMBL" id="LFIV01000091">
    <property type="protein sequence ID" value="KZL70325.1"/>
    <property type="molecule type" value="Genomic_DNA"/>
</dbReference>
<sequence>MADWPVTVNSFGDVHYFYSPPTSKPPHHRFDKGSYVYLFENANDRRARIEIANQPGTEEQDAFDGFLDKTHVRYSYNHQCMVTLIVGETTDQMEWHLPTYDPQNQNKYHYKLHSLDIYFWKPEDALQFVNGIRFVLPPSQLEILDEPQQQQQQQQQQHHQVHQPAPVSSVVQQLEHVAISDPNYGTPNTTSHTAPPSFPGPPPTSAVQAPEQQQQPASFVPMAYNPAAPAAPETIRHREKTPPPEDGPIDPLAAAVAYDAQAPFSPGFVPPPGFQSAQGIGIGGAGLPPPPPPPQQQFGGPPAQPGLHRAVTMPVQAVHNGLASPGLTNPYGSPFPTSPGFQPPPPPPPQQQHTTPPAQQASQPAPPPSSTPQATPPITNPGPPATPTAAAPPVAPPGGFSQYSYTSSNGTATPQQQQQQPGAFDYSIHAQAYRPTEMEANKYKGYAGKQDPSGKLEQNMGRDGKYVIPNEELKQERLDIASRLWMLTWDGKFRTGIWALGYADEHPESTVMGVDMSPVQPSFVPPNCFSEVYDAEEEWT</sequence>
<feature type="compositionally biased region" description="Low complexity" evidence="1">
    <location>
        <begin position="296"/>
        <end position="307"/>
    </location>
</feature>
<dbReference type="Proteomes" id="UP000076552">
    <property type="component" value="Unassembled WGS sequence"/>
</dbReference>
<evidence type="ECO:0000313" key="3">
    <source>
        <dbReference type="Proteomes" id="UP000076552"/>
    </source>
</evidence>
<feature type="region of interest" description="Disordered" evidence="1">
    <location>
        <begin position="231"/>
        <end position="251"/>
    </location>
</feature>
<protein>
    <submittedName>
        <fullName evidence="2">RNA recognition motif-containing protein</fullName>
    </submittedName>
</protein>
<proteinExistence type="predicted"/>
<evidence type="ECO:0000313" key="2">
    <source>
        <dbReference type="EMBL" id="KZL70325.1"/>
    </source>
</evidence>
<feature type="compositionally biased region" description="Pro residues" evidence="1">
    <location>
        <begin position="341"/>
        <end position="350"/>
    </location>
</feature>
<feature type="compositionally biased region" description="Polar residues" evidence="1">
    <location>
        <begin position="401"/>
        <end position="414"/>
    </location>
</feature>
<keyword evidence="3" id="KW-1185">Reference proteome</keyword>
<comment type="caution">
    <text evidence="2">The sequence shown here is derived from an EMBL/GenBank/DDBJ whole genome shotgun (WGS) entry which is preliminary data.</text>
</comment>
<feature type="region of interest" description="Disordered" evidence="1">
    <location>
        <begin position="145"/>
        <end position="168"/>
    </location>
</feature>
<evidence type="ECO:0000256" key="1">
    <source>
        <dbReference type="SAM" id="MobiDB-lite"/>
    </source>
</evidence>
<reference evidence="2 3" key="1">
    <citation type="submission" date="2015-06" db="EMBL/GenBank/DDBJ databases">
        <title>Survival trade-offs in plant roots during colonization by closely related pathogenic and mutualistic fungi.</title>
        <authorList>
            <person name="Hacquard S."/>
            <person name="Kracher B."/>
            <person name="Hiruma K."/>
            <person name="Weinman A."/>
            <person name="Muench P."/>
            <person name="Garrido Oter R."/>
            <person name="Ver Loren van Themaat E."/>
            <person name="Dallerey J.-F."/>
            <person name="Damm U."/>
            <person name="Henrissat B."/>
            <person name="Lespinet O."/>
            <person name="Thon M."/>
            <person name="Kemen E."/>
            <person name="McHardy A.C."/>
            <person name="Schulze-Lefert P."/>
            <person name="O'Connell R.J."/>
        </authorList>
    </citation>
    <scope>NUCLEOTIDE SEQUENCE [LARGE SCALE GENOMIC DNA]</scope>
    <source>
        <strain evidence="2 3">0861</strain>
    </source>
</reference>
<feature type="compositionally biased region" description="Polar residues" evidence="1">
    <location>
        <begin position="183"/>
        <end position="194"/>
    </location>
</feature>
<feature type="region of interest" description="Disordered" evidence="1">
    <location>
        <begin position="270"/>
        <end position="308"/>
    </location>
</feature>
<feature type="compositionally biased region" description="Low complexity" evidence="1">
    <location>
        <begin position="148"/>
        <end position="158"/>
    </location>
</feature>
<dbReference type="AlphaFoldDB" id="A0A161VJL1"/>
<feature type="compositionally biased region" description="Pro residues" evidence="1">
    <location>
        <begin position="364"/>
        <end position="386"/>
    </location>
</feature>
<accession>A0A161VJL1</accession>
<name>A0A161VJL1_9PEZI</name>
<feature type="region of interest" description="Disordered" evidence="1">
    <location>
        <begin position="320"/>
        <end position="421"/>
    </location>
</feature>